<protein>
    <submittedName>
        <fullName evidence="1">Uncharacterized protein</fullName>
    </submittedName>
</protein>
<evidence type="ECO:0000313" key="2">
    <source>
        <dbReference type="Proteomes" id="UP000005089"/>
    </source>
</evidence>
<evidence type="ECO:0000313" key="1">
    <source>
        <dbReference type="EMBL" id="EEO29672.1"/>
    </source>
</evidence>
<dbReference type="AlphaFoldDB" id="C3X8Z6"/>
<reference evidence="1 2" key="1">
    <citation type="submission" date="2009-02" db="EMBL/GenBank/DDBJ databases">
        <title>The Genome Sequence of Oxalobacter formigenes OXCC13.</title>
        <authorList>
            <consortium name="The Broad Institute Genome Sequencing Platform"/>
            <person name="Ward D."/>
            <person name="Young S.K."/>
            <person name="Kodira C.D."/>
            <person name="Zeng Q."/>
            <person name="Koehrsen M."/>
            <person name="Alvarado L."/>
            <person name="Berlin A."/>
            <person name="Borenstein D."/>
            <person name="Chen Z."/>
            <person name="Engels R."/>
            <person name="Freedman E."/>
            <person name="Gellesch M."/>
            <person name="Goldberg J."/>
            <person name="Griggs A."/>
            <person name="Gujja S."/>
            <person name="Heiman D."/>
            <person name="Hepburn T."/>
            <person name="Howarth C."/>
            <person name="Jen D."/>
            <person name="Larson L."/>
            <person name="Lewis B."/>
            <person name="Mehta T."/>
            <person name="Park D."/>
            <person name="Pearson M."/>
            <person name="Roberts A."/>
            <person name="Saif S."/>
            <person name="Shea T."/>
            <person name="Shenoy N."/>
            <person name="Sisk P."/>
            <person name="Stolte C."/>
            <person name="Sykes S."/>
            <person name="Walk T."/>
            <person name="White J."/>
            <person name="Yandava C."/>
            <person name="Allison M.J."/>
            <person name="Lander E."/>
            <person name="Nusbaum C."/>
            <person name="Galagan J."/>
            <person name="Birren B."/>
        </authorList>
    </citation>
    <scope>NUCLEOTIDE SEQUENCE [LARGE SCALE GENOMIC DNA]</scope>
    <source>
        <strain evidence="1 2">OXCC13</strain>
    </source>
</reference>
<accession>C3X8Z6</accession>
<keyword evidence="2" id="KW-1185">Reference proteome</keyword>
<name>C3X8Z6_OXAFO</name>
<sequence>MSEPRLPGEDRDEKEAVFNRIWKKDDAFYERYRLQRHRLKARRKNLNPAFYKPDRMDEKK</sequence>
<dbReference type="HOGENOM" id="CLU_2937204_0_0_4"/>
<organism evidence="1 2">
    <name type="scientific">Oxalobacter formigenes OXCC13</name>
    <dbReference type="NCBI Taxonomy" id="556269"/>
    <lineage>
        <taxon>Bacteria</taxon>
        <taxon>Pseudomonadati</taxon>
        <taxon>Pseudomonadota</taxon>
        <taxon>Betaproteobacteria</taxon>
        <taxon>Burkholderiales</taxon>
        <taxon>Oxalobacteraceae</taxon>
        <taxon>Oxalobacter</taxon>
    </lineage>
</organism>
<dbReference type="RefSeq" id="WP_005880317.1">
    <property type="nucleotide sequence ID" value="NZ_CP019430.1"/>
</dbReference>
<gene>
    <name evidence="1" type="ORF">OFBG_00700</name>
</gene>
<dbReference type="Proteomes" id="UP000005089">
    <property type="component" value="Unassembled WGS sequence"/>
</dbReference>
<dbReference type="OrthoDB" id="9986616at2"/>
<dbReference type="STRING" id="847.BRW83_1529"/>
<proteinExistence type="predicted"/>
<dbReference type="GeneID" id="77135391"/>
<dbReference type="EMBL" id="GG658170">
    <property type="protein sequence ID" value="EEO29672.1"/>
    <property type="molecule type" value="Genomic_DNA"/>
</dbReference>